<evidence type="ECO:0000313" key="3">
    <source>
        <dbReference type="Proteomes" id="UP001249020"/>
    </source>
</evidence>
<name>A0AAW8R1C9_9ALTE</name>
<evidence type="ECO:0000256" key="1">
    <source>
        <dbReference type="SAM" id="SignalP"/>
    </source>
</evidence>
<comment type="caution">
    <text evidence="2">The sequence shown here is derived from an EMBL/GenBank/DDBJ whole genome shotgun (WGS) entry which is preliminary data.</text>
</comment>
<feature type="signal peptide" evidence="1">
    <location>
        <begin position="1"/>
        <end position="25"/>
    </location>
</feature>
<dbReference type="Proteomes" id="UP001249020">
    <property type="component" value="Unassembled WGS sequence"/>
</dbReference>
<dbReference type="AlphaFoldDB" id="A0AAW8R1C9"/>
<feature type="chain" id="PRO_5043801857" description="Outer membrane protein beta-barrel domain-containing protein" evidence="1">
    <location>
        <begin position="26"/>
        <end position="232"/>
    </location>
</feature>
<protein>
    <recommendedName>
        <fullName evidence="4">Outer membrane protein beta-barrel domain-containing protein</fullName>
    </recommendedName>
</protein>
<sequence>MKNNSALLLVLAIFTILFNNGMAQASDIGFTHIEGGIIGGFVNDIETSEVIMGSDPLDLESDADGGGFVSGAWQFSNQMHLFGEYASLGQELEIRTDINTAAGEYDVVRWRLGVGYQYNVSETLAYYARLSLDQLELKDANVEGFNLDIDAEDSGVGSEIGVIWAAAPTFHLQGHARYTAVGDVATSGSDPFETDVLIGVNGRWSFLPNMALITGYEFGKITTFNIGMRIAF</sequence>
<reference evidence="2 3" key="1">
    <citation type="submission" date="2023-09" db="EMBL/GenBank/DDBJ databases">
        <authorList>
            <person name="Rey-Velasco X."/>
        </authorList>
    </citation>
    <scope>NUCLEOTIDE SEQUENCE [LARGE SCALE GENOMIC DNA]</scope>
    <source>
        <strain evidence="2 3">W409</strain>
    </source>
</reference>
<dbReference type="SUPFAM" id="SSF56925">
    <property type="entry name" value="OMPA-like"/>
    <property type="match status" value="1"/>
</dbReference>
<keyword evidence="3" id="KW-1185">Reference proteome</keyword>
<dbReference type="InterPro" id="IPR011250">
    <property type="entry name" value="OMP/PagP_B-barrel"/>
</dbReference>
<dbReference type="RefSeq" id="WP_311360879.1">
    <property type="nucleotide sequence ID" value="NZ_JAVRIE010000002.1"/>
</dbReference>
<accession>A0AAW8R1C9</accession>
<evidence type="ECO:0000313" key="2">
    <source>
        <dbReference type="EMBL" id="MDT0582097.1"/>
    </source>
</evidence>
<dbReference type="EMBL" id="JAVRIE010000002">
    <property type="protein sequence ID" value="MDT0582097.1"/>
    <property type="molecule type" value="Genomic_DNA"/>
</dbReference>
<evidence type="ECO:0008006" key="4">
    <source>
        <dbReference type="Google" id="ProtNLM"/>
    </source>
</evidence>
<proteinExistence type="predicted"/>
<organism evidence="2 3">
    <name type="scientific">Brumicola blandensis</name>
    <dbReference type="NCBI Taxonomy" id="3075611"/>
    <lineage>
        <taxon>Bacteria</taxon>
        <taxon>Pseudomonadati</taxon>
        <taxon>Pseudomonadota</taxon>
        <taxon>Gammaproteobacteria</taxon>
        <taxon>Alteromonadales</taxon>
        <taxon>Alteromonadaceae</taxon>
        <taxon>Brumicola</taxon>
    </lineage>
</organism>
<gene>
    <name evidence="2" type="ORF">RM544_06075</name>
</gene>
<keyword evidence="1" id="KW-0732">Signal</keyword>